<dbReference type="EMBL" id="CP023778">
    <property type="protein sequence ID" value="ATL68737.1"/>
    <property type="molecule type" value="Genomic_DNA"/>
</dbReference>
<evidence type="ECO:0000313" key="1">
    <source>
        <dbReference type="EMBL" id="ATL68737.1"/>
    </source>
</evidence>
<dbReference type="KEGG" id="ntp:CRH09_23660"/>
<evidence type="ECO:0000313" key="2">
    <source>
        <dbReference type="Proteomes" id="UP000221961"/>
    </source>
</evidence>
<protein>
    <submittedName>
        <fullName evidence="1">Uncharacterized protein</fullName>
    </submittedName>
</protein>
<sequence>MRLRFLGSGGSNHDGCPTLFANDQGSYVVLGWKTDRPDTVEVPHLLTGFAEPGTYIGTMLRDSGRGTFLLTGCPVASPEVLGQMTMEAYETAIEVPKAERTYFGAISTES</sequence>
<accession>A0A291RMY3</accession>
<name>A0A291RMY3_9NOCA</name>
<dbReference type="AlphaFoldDB" id="A0A291RMY3"/>
<proteinExistence type="predicted"/>
<reference evidence="1 2" key="1">
    <citation type="submission" date="2017-10" db="EMBL/GenBank/DDBJ databases">
        <title>Comparative genomics between pathogenic Norcardia.</title>
        <authorList>
            <person name="Zeng L."/>
        </authorList>
    </citation>
    <scope>NUCLEOTIDE SEQUENCE [LARGE SCALE GENOMIC DNA]</scope>
    <source>
        <strain evidence="1 2">NC_YFY_NT001</strain>
    </source>
</reference>
<dbReference type="Proteomes" id="UP000221961">
    <property type="component" value="Chromosome"/>
</dbReference>
<organism evidence="1 2">
    <name type="scientific">Nocardia terpenica</name>
    <dbReference type="NCBI Taxonomy" id="455432"/>
    <lineage>
        <taxon>Bacteria</taxon>
        <taxon>Bacillati</taxon>
        <taxon>Actinomycetota</taxon>
        <taxon>Actinomycetes</taxon>
        <taxon>Mycobacteriales</taxon>
        <taxon>Nocardiaceae</taxon>
        <taxon>Nocardia</taxon>
    </lineage>
</organism>
<dbReference type="OrthoDB" id="3577809at2"/>
<gene>
    <name evidence="1" type="ORF">CRH09_23660</name>
</gene>